<evidence type="ECO:0000256" key="12">
    <source>
        <dbReference type="SAM" id="Phobius"/>
    </source>
</evidence>
<evidence type="ECO:0000256" key="6">
    <source>
        <dbReference type="ARBA" id="ARBA00022824"/>
    </source>
</evidence>
<comment type="subcellular location">
    <subcellularLocation>
        <location evidence="1">Endoplasmic reticulum membrane</location>
        <topology evidence="1">Single-pass membrane protein</topology>
    </subcellularLocation>
</comment>
<keyword evidence="9 12" id="KW-1133">Transmembrane helix</keyword>
<dbReference type="GO" id="GO:0015031">
    <property type="term" value="P:protein transport"/>
    <property type="evidence" value="ECO:0007669"/>
    <property type="project" value="UniProtKB-KW"/>
</dbReference>
<name>A0A507E7J3_9FUNG</name>
<protein>
    <recommendedName>
        <fullName evidence="15">Anaphase-promoting complex subunit 4 WD40 domain-containing protein</fullName>
    </recommendedName>
</protein>
<keyword evidence="6" id="KW-0256">Endoplasmic reticulum</keyword>
<dbReference type="PANTHER" id="PTHR23284:SF0">
    <property type="entry name" value="PROLACTIN REGULATORY ELEMENT-BINDING PROTEIN"/>
    <property type="match status" value="1"/>
</dbReference>
<keyword evidence="3 11" id="KW-0853">WD repeat</keyword>
<dbReference type="InterPro" id="IPR045260">
    <property type="entry name" value="Sec12-like"/>
</dbReference>
<evidence type="ECO:0000313" key="13">
    <source>
        <dbReference type="EMBL" id="TPX59070.1"/>
    </source>
</evidence>
<dbReference type="GO" id="GO:0005085">
    <property type="term" value="F:guanyl-nucleotide exchange factor activity"/>
    <property type="evidence" value="ECO:0007669"/>
    <property type="project" value="InterPro"/>
</dbReference>
<reference evidence="13 14" key="1">
    <citation type="journal article" date="2019" name="Sci. Rep.">
        <title>Comparative genomics of chytrid fungi reveal insights into the obligate biotrophic and pathogenic lifestyle of Synchytrium endobioticum.</title>
        <authorList>
            <person name="van de Vossenberg B.T.L.H."/>
            <person name="Warris S."/>
            <person name="Nguyen H.D.T."/>
            <person name="van Gent-Pelzer M.P.E."/>
            <person name="Joly D.L."/>
            <person name="van de Geest H.C."/>
            <person name="Bonants P.J.M."/>
            <person name="Smith D.S."/>
            <person name="Levesque C.A."/>
            <person name="van der Lee T.A.J."/>
        </authorList>
    </citation>
    <scope>NUCLEOTIDE SEQUENCE [LARGE SCALE GENOMIC DNA]</scope>
    <source>
        <strain evidence="13 14">CBS 809.83</strain>
    </source>
</reference>
<gene>
    <name evidence="13" type="ORF">PhCBS80983_g02746</name>
</gene>
<evidence type="ECO:0000256" key="9">
    <source>
        <dbReference type="ARBA" id="ARBA00022989"/>
    </source>
</evidence>
<dbReference type="STRING" id="109895.A0A507E7J3"/>
<evidence type="ECO:0000256" key="11">
    <source>
        <dbReference type="PROSITE-ProRule" id="PRU00221"/>
    </source>
</evidence>
<evidence type="ECO:0000256" key="1">
    <source>
        <dbReference type="ARBA" id="ARBA00004389"/>
    </source>
</evidence>
<dbReference type="InterPro" id="IPR036322">
    <property type="entry name" value="WD40_repeat_dom_sf"/>
</dbReference>
<sequence length="372" mass="40609">MAPPKKQTTIGFPVFAVTFTPNKPRLLLGGGGGATRAGVKNAMIMYDLDPHTLELKPVAEQLFGKQDDGCMSIAIHPKDKIFVAGVNSPEDQVAAGNNLNCRVFFFKNEKFMAKQSYKTLDSKESIYYQKVARFSTDGKLLVTGTTDGKLSLWLWPDFKLAIPAIDHKGEVADADFDPTGQQLVSITDNNCFVTDTATGKTLWSIENPVMKKTIKSAFRAARFGKRASQGYLFLVINAKDKKRAFICKWQAQGWKLHRQKAIGNKPVTAFTMSENGELLAFGAADLSVSVLSATGLQAIYRVQNAHAFPATALAFSPNAQMLVSASADGTCHIAVVPPASGSWYLFPMGLIGLFIIALLSYLFMLEEDGYEL</sequence>
<keyword evidence="10 12" id="KW-0472">Membrane</keyword>
<organism evidence="13 14">
    <name type="scientific">Powellomyces hirtus</name>
    <dbReference type="NCBI Taxonomy" id="109895"/>
    <lineage>
        <taxon>Eukaryota</taxon>
        <taxon>Fungi</taxon>
        <taxon>Fungi incertae sedis</taxon>
        <taxon>Chytridiomycota</taxon>
        <taxon>Chytridiomycota incertae sedis</taxon>
        <taxon>Chytridiomycetes</taxon>
        <taxon>Spizellomycetales</taxon>
        <taxon>Powellomycetaceae</taxon>
        <taxon>Powellomyces</taxon>
    </lineage>
</organism>
<dbReference type="Pfam" id="PF00400">
    <property type="entry name" value="WD40"/>
    <property type="match status" value="2"/>
</dbReference>
<evidence type="ECO:0000256" key="2">
    <source>
        <dbReference type="ARBA" id="ARBA00022448"/>
    </source>
</evidence>
<dbReference type="GO" id="GO:0005789">
    <property type="term" value="C:endoplasmic reticulum membrane"/>
    <property type="evidence" value="ECO:0007669"/>
    <property type="project" value="UniProtKB-SubCell"/>
</dbReference>
<accession>A0A507E7J3</accession>
<comment type="caution">
    <text evidence="13">The sequence shown here is derived from an EMBL/GenBank/DDBJ whole genome shotgun (WGS) entry which is preliminary data.</text>
</comment>
<dbReference type="GO" id="GO:0006888">
    <property type="term" value="P:endoplasmic reticulum to Golgi vesicle-mediated transport"/>
    <property type="evidence" value="ECO:0007669"/>
    <property type="project" value="TreeGrafter"/>
</dbReference>
<evidence type="ECO:0008006" key="15">
    <source>
        <dbReference type="Google" id="ProtNLM"/>
    </source>
</evidence>
<keyword evidence="5" id="KW-0677">Repeat</keyword>
<evidence type="ECO:0000256" key="4">
    <source>
        <dbReference type="ARBA" id="ARBA00022692"/>
    </source>
</evidence>
<dbReference type="InterPro" id="IPR015943">
    <property type="entry name" value="WD40/YVTN_repeat-like_dom_sf"/>
</dbReference>
<evidence type="ECO:0000256" key="7">
    <source>
        <dbReference type="ARBA" id="ARBA00022892"/>
    </source>
</evidence>
<dbReference type="SUPFAM" id="SSF50978">
    <property type="entry name" value="WD40 repeat-like"/>
    <property type="match status" value="1"/>
</dbReference>
<keyword evidence="7" id="KW-0931">ER-Golgi transport</keyword>
<dbReference type="AlphaFoldDB" id="A0A507E7J3"/>
<dbReference type="Proteomes" id="UP000318582">
    <property type="component" value="Unassembled WGS sequence"/>
</dbReference>
<evidence type="ECO:0000256" key="10">
    <source>
        <dbReference type="ARBA" id="ARBA00023136"/>
    </source>
</evidence>
<dbReference type="GO" id="GO:0003400">
    <property type="term" value="P:regulation of COPII vesicle coating"/>
    <property type="evidence" value="ECO:0007669"/>
    <property type="project" value="TreeGrafter"/>
</dbReference>
<keyword evidence="8" id="KW-0653">Protein transport</keyword>
<dbReference type="SMART" id="SM00320">
    <property type="entry name" value="WD40"/>
    <property type="match status" value="4"/>
</dbReference>
<keyword evidence="14" id="KW-1185">Reference proteome</keyword>
<dbReference type="Gene3D" id="2.130.10.10">
    <property type="entry name" value="YVTN repeat-like/Quinoprotein amine dehydrogenase"/>
    <property type="match status" value="1"/>
</dbReference>
<dbReference type="PANTHER" id="PTHR23284">
    <property type="entry name" value="PROLACTIN REGULATORY ELEMENT BINDING PROTEIN"/>
    <property type="match status" value="1"/>
</dbReference>
<dbReference type="InterPro" id="IPR001680">
    <property type="entry name" value="WD40_rpt"/>
</dbReference>
<evidence type="ECO:0000256" key="8">
    <source>
        <dbReference type="ARBA" id="ARBA00022927"/>
    </source>
</evidence>
<keyword evidence="2" id="KW-0813">Transport</keyword>
<evidence type="ECO:0000256" key="5">
    <source>
        <dbReference type="ARBA" id="ARBA00022737"/>
    </source>
</evidence>
<proteinExistence type="predicted"/>
<evidence type="ECO:0000313" key="14">
    <source>
        <dbReference type="Proteomes" id="UP000318582"/>
    </source>
</evidence>
<feature type="transmembrane region" description="Helical" evidence="12">
    <location>
        <begin position="343"/>
        <end position="364"/>
    </location>
</feature>
<feature type="repeat" description="WD" evidence="11">
    <location>
        <begin position="134"/>
        <end position="153"/>
    </location>
</feature>
<keyword evidence="4 12" id="KW-0812">Transmembrane</keyword>
<dbReference type="EMBL" id="QEAQ01000029">
    <property type="protein sequence ID" value="TPX59070.1"/>
    <property type="molecule type" value="Genomic_DNA"/>
</dbReference>
<dbReference type="PROSITE" id="PS50082">
    <property type="entry name" value="WD_REPEATS_2"/>
    <property type="match status" value="1"/>
</dbReference>
<evidence type="ECO:0000256" key="3">
    <source>
        <dbReference type="ARBA" id="ARBA00022574"/>
    </source>
</evidence>